<sequence length="54" mass="5920">MKGSQKNITPADLGDDHQNDWLISGNCSKLHRYVAIFASNKESFGDINGSLVIL</sequence>
<name>A0A7S5DQD3_RHIRH</name>
<reference evidence="1" key="1">
    <citation type="submission" date="2018-12" db="EMBL/GenBank/DDBJ databases">
        <title>Three Rhizobium rhizogenes strains isolated from the same crown gall tumor carry diverse plasmids.</title>
        <authorList>
            <person name="Pulawska J."/>
            <person name="Kuzmanovic N."/>
        </authorList>
    </citation>
    <scope>NUCLEOTIDE SEQUENCE</scope>
    <source>
        <strain evidence="1">Colt5.8</strain>
        <plasmid evidence="1">pColt5.8b</plasmid>
    </source>
</reference>
<evidence type="ECO:0000313" key="1">
    <source>
        <dbReference type="EMBL" id="QCL09864.1"/>
    </source>
</evidence>
<dbReference type="AlphaFoldDB" id="A0A7S5DQD3"/>
<proteinExistence type="predicted"/>
<organism evidence="1">
    <name type="scientific">Rhizobium rhizogenes</name>
    <name type="common">Agrobacterium rhizogenes</name>
    <dbReference type="NCBI Taxonomy" id="359"/>
    <lineage>
        <taxon>Bacteria</taxon>
        <taxon>Pseudomonadati</taxon>
        <taxon>Pseudomonadota</taxon>
        <taxon>Alphaproteobacteria</taxon>
        <taxon>Hyphomicrobiales</taxon>
        <taxon>Rhizobiaceae</taxon>
        <taxon>Rhizobium/Agrobacterium group</taxon>
        <taxon>Rhizobium</taxon>
    </lineage>
</organism>
<protein>
    <submittedName>
        <fullName evidence="1">Uncharacterized protein</fullName>
    </submittedName>
</protein>
<geneLocation type="plasmid" evidence="1">
    <name>pColt5.8b</name>
</geneLocation>
<keyword evidence="1" id="KW-0614">Plasmid</keyword>
<gene>
    <name evidence="1" type="ORF">pC5.8b_374</name>
</gene>
<dbReference type="EMBL" id="MK318972">
    <property type="protein sequence ID" value="QCL09864.1"/>
    <property type="molecule type" value="Genomic_DNA"/>
</dbReference>
<accession>A0A7S5DQD3</accession>